<dbReference type="EMBL" id="CP111022">
    <property type="protein sequence ID" value="WAR19750.1"/>
    <property type="molecule type" value="Genomic_DNA"/>
</dbReference>
<feature type="non-terminal residue" evidence="2">
    <location>
        <position position="349"/>
    </location>
</feature>
<protein>
    <recommendedName>
        <fullName evidence="4">B box-type domain-containing protein</fullName>
    </recommendedName>
</protein>
<keyword evidence="1" id="KW-0175">Coiled coil</keyword>
<accession>A0ABY7FC87</accession>
<evidence type="ECO:0000313" key="3">
    <source>
        <dbReference type="Proteomes" id="UP001164746"/>
    </source>
</evidence>
<sequence length="349" mass="39552">DDNLNTEAKYFCGNCSKYYCDTCLTLHAKLLKEHIVIGRKDVDMRVVQRDALVTCELHPSKVLELLCEDHAELCCNLCVSLHHRMCRSIRLISDLASGIHMMADFKQLPVKVNKVLTSLNKMVEDSKKNQNSSQTSRQSILSRIRDLRKTLNQLLDEMEKKTVEAMDSVLADLGGSIQKDIDQCKNLHDELKALLDTIQTRGEDNKSTTYIGFRKTQDKMTVANKLLKQISTKAEVTVTFQPDKKTKQLLSEMKTMGNIRKYPGTQFQKNPTDVPIPRVIKKSSDISKVFKIQRTTLFSTKLKTDIKPCSITGITELPGGEIVLVDNKNCKVKVLNSMYKVTTHCDLPE</sequence>
<proteinExistence type="predicted"/>
<keyword evidence="3" id="KW-1185">Reference proteome</keyword>
<dbReference type="Gene3D" id="3.30.160.60">
    <property type="entry name" value="Classic Zinc Finger"/>
    <property type="match status" value="1"/>
</dbReference>
<gene>
    <name evidence="2" type="ORF">MAR_001588</name>
</gene>
<organism evidence="2 3">
    <name type="scientific">Mya arenaria</name>
    <name type="common">Soft-shell clam</name>
    <dbReference type="NCBI Taxonomy" id="6604"/>
    <lineage>
        <taxon>Eukaryota</taxon>
        <taxon>Metazoa</taxon>
        <taxon>Spiralia</taxon>
        <taxon>Lophotrochozoa</taxon>
        <taxon>Mollusca</taxon>
        <taxon>Bivalvia</taxon>
        <taxon>Autobranchia</taxon>
        <taxon>Heteroconchia</taxon>
        <taxon>Euheterodonta</taxon>
        <taxon>Imparidentia</taxon>
        <taxon>Neoheterodontei</taxon>
        <taxon>Myida</taxon>
        <taxon>Myoidea</taxon>
        <taxon>Myidae</taxon>
        <taxon>Mya</taxon>
    </lineage>
</organism>
<evidence type="ECO:0000313" key="2">
    <source>
        <dbReference type="EMBL" id="WAR19750.1"/>
    </source>
</evidence>
<feature type="coiled-coil region" evidence="1">
    <location>
        <begin position="137"/>
        <end position="201"/>
    </location>
</feature>
<evidence type="ECO:0008006" key="4">
    <source>
        <dbReference type="Google" id="ProtNLM"/>
    </source>
</evidence>
<evidence type="ECO:0000256" key="1">
    <source>
        <dbReference type="SAM" id="Coils"/>
    </source>
</evidence>
<dbReference type="PANTHER" id="PTHR25462:SF229">
    <property type="entry name" value="TRANSCRIPTION INTERMEDIARY FACTOR 1-BETA"/>
    <property type="match status" value="1"/>
</dbReference>
<dbReference type="CDD" id="cd19756">
    <property type="entry name" value="Bbox2"/>
    <property type="match status" value="1"/>
</dbReference>
<dbReference type="PANTHER" id="PTHR25462">
    <property type="entry name" value="BONUS, ISOFORM C-RELATED"/>
    <property type="match status" value="1"/>
</dbReference>
<dbReference type="InterPro" id="IPR047153">
    <property type="entry name" value="TRIM45/56/19-like"/>
</dbReference>
<dbReference type="Proteomes" id="UP001164746">
    <property type="component" value="Chromosome 11"/>
</dbReference>
<feature type="non-terminal residue" evidence="2">
    <location>
        <position position="1"/>
    </location>
</feature>
<reference evidence="2" key="1">
    <citation type="submission" date="2022-11" db="EMBL/GenBank/DDBJ databases">
        <title>Centuries of genome instability and evolution in soft-shell clam transmissible cancer (bioRxiv).</title>
        <authorList>
            <person name="Hart S.F.M."/>
            <person name="Yonemitsu M.A."/>
            <person name="Giersch R.M."/>
            <person name="Beal B.F."/>
            <person name="Arriagada G."/>
            <person name="Davis B.W."/>
            <person name="Ostrander E.A."/>
            <person name="Goff S.P."/>
            <person name="Metzger M.J."/>
        </authorList>
    </citation>
    <scope>NUCLEOTIDE SEQUENCE</scope>
    <source>
        <strain evidence="2">MELC-2E11</strain>
        <tissue evidence="2">Siphon/mantle</tissue>
    </source>
</reference>
<name>A0ABY7FC87_MYAAR</name>